<reference evidence="2" key="1">
    <citation type="journal article" date="2012" name="Proc. Natl. Acad. Sci. U.S.A.">
        <title>Antigenic diversity is generated by distinct evolutionary mechanisms in African trypanosome species.</title>
        <authorList>
            <person name="Jackson A.P."/>
            <person name="Berry A."/>
            <person name="Aslett M."/>
            <person name="Allison H.C."/>
            <person name="Burton P."/>
            <person name="Vavrova-Anderson J."/>
            <person name="Brown R."/>
            <person name="Browne H."/>
            <person name="Corton N."/>
            <person name="Hauser H."/>
            <person name="Gamble J."/>
            <person name="Gilderthorp R."/>
            <person name="Marcello L."/>
            <person name="McQuillan J."/>
            <person name="Otto T.D."/>
            <person name="Quail M.A."/>
            <person name="Sanders M.J."/>
            <person name="van Tonder A."/>
            <person name="Ginger M.L."/>
            <person name="Field M.C."/>
            <person name="Barry J.D."/>
            <person name="Hertz-Fowler C."/>
            <person name="Berriman M."/>
        </authorList>
    </citation>
    <scope>NUCLEOTIDE SEQUENCE</scope>
    <source>
        <strain evidence="2">Y486</strain>
    </source>
</reference>
<gene>
    <name evidence="2" type="ORF">TVY486_1003810</name>
</gene>
<proteinExistence type="predicted"/>
<dbReference type="AlphaFoldDB" id="G0U627"/>
<evidence type="ECO:0000313" key="2">
    <source>
        <dbReference type="EMBL" id="CCC51328.1"/>
    </source>
</evidence>
<feature type="region of interest" description="Disordered" evidence="1">
    <location>
        <begin position="166"/>
        <end position="246"/>
    </location>
</feature>
<feature type="compositionally biased region" description="Basic and acidic residues" evidence="1">
    <location>
        <begin position="194"/>
        <end position="204"/>
    </location>
</feature>
<dbReference type="EMBL" id="HE573026">
    <property type="protein sequence ID" value="CCC51328.1"/>
    <property type="molecule type" value="Genomic_DNA"/>
</dbReference>
<protein>
    <submittedName>
        <fullName evidence="2">Uncharacterized protein</fullName>
    </submittedName>
</protein>
<feature type="region of interest" description="Disordered" evidence="1">
    <location>
        <begin position="885"/>
        <end position="922"/>
    </location>
</feature>
<feature type="compositionally biased region" description="Polar residues" evidence="1">
    <location>
        <begin position="236"/>
        <end position="246"/>
    </location>
</feature>
<dbReference type="VEuPathDB" id="TriTrypDB:TvY486_1003810"/>
<sequence length="1040" mass="112820">MGQKGKKLACGTRTAALSAGGVADKIATGQEATRSAPSAVSKRSSWRGVAANECVTPRTWRAGVLSGSSTPVQLHKSQRKRAGQGSVSKSPSLSIRESLLCDPNAESITMCQAPVVVRGLQALKREGSSAFVDGNDTPLQFLQTDDLRRKEGKLHRQQQVRRWVMDGLLPSSENGALPLGETEPDPPLRSKLVPRSEDGKEKVPVRSKTGRLTKSRSRLPSTHRDVVGGPNGFPSGASNVSSRNESYMGNSCSSSVLRSVQGPVVTEEWARSMVQPQDEFLLYDSCSSRRVSQEDIVRRHQVVQLSKRMRYRNLYSSILHNGKSHLVSSPASLVPPLHDSSTVMQSNSFLSTLTDEAEGQAQRMQIDEQRIIERGTPLLFRRPTTRLFDVDGLNSSNALDRSSWAEAQSAETSCAIMKQLGRSDSTVMVSSIYNPNFCKPNRPVFPVHANVVTDAGASGCKLVGGVAPVRLSATSVAAASEQGAHALSSEGQDHSRKALINGGMAGSPLTSVAGSDARNIVDLMNDPFFLLRGDENHGRLLLAQEEHEARDSLRQQRWSTLEYVGMSSVPVKRECSVREESQRRNEIRMEVGQRQPETSKTPNAKANVSIASVSLMVHHRVIDDRANAAAVARGVEKYNETRSAEGYSQGLTEQQTGATPFAAMAGVTASKEAYTSPEVAVTPSRKRSTEKVSVPAKTSLLAGPRSPHRNLEKELLGALATLDELFDCAPQANAVAPSPMLQFQYGGKCERDNLLRTADASQRDSTLLASESRIRSPSVMLPPESQIADCDGQRTVVVTSLEAVNSRSPLKSPVARTSTVLEPAQRNIDTPSTLPEHRQVVRPSDTSVDDIVDELDEFLRFRWEQEHGLKDSSVRGDSVMAFGIGSNRTVPQSGLNDTSSPQQLAKKTKSNTRTPGDESFCVVHNDTKNKGCGNDDSNCAAPGNSPGSSKSNSSHHEKGCEENGVTVLECDVNEDVDQHDGMHYAQNVSNVLQAFGQLWCTPFHDVRRQKELPLAVQAQLLLFDASRFQAAEARGPCQRA</sequence>
<evidence type="ECO:0000256" key="1">
    <source>
        <dbReference type="SAM" id="MobiDB-lite"/>
    </source>
</evidence>
<feature type="region of interest" description="Disordered" evidence="1">
    <location>
        <begin position="65"/>
        <end position="94"/>
    </location>
</feature>
<feature type="compositionally biased region" description="Polar residues" evidence="1">
    <location>
        <begin position="85"/>
        <end position="94"/>
    </location>
</feature>
<name>G0U627_TRYVY</name>
<accession>G0U627</accession>
<feature type="compositionally biased region" description="Basic residues" evidence="1">
    <location>
        <begin position="208"/>
        <end position="217"/>
    </location>
</feature>
<feature type="compositionally biased region" description="Polar residues" evidence="1">
    <location>
        <begin position="886"/>
        <end position="905"/>
    </location>
</feature>
<organism evidence="2">
    <name type="scientific">Trypanosoma vivax (strain Y486)</name>
    <dbReference type="NCBI Taxonomy" id="1055687"/>
    <lineage>
        <taxon>Eukaryota</taxon>
        <taxon>Discoba</taxon>
        <taxon>Euglenozoa</taxon>
        <taxon>Kinetoplastea</taxon>
        <taxon>Metakinetoplastina</taxon>
        <taxon>Trypanosomatida</taxon>
        <taxon>Trypanosomatidae</taxon>
        <taxon>Trypanosoma</taxon>
        <taxon>Duttonella</taxon>
    </lineage>
</organism>